<feature type="region of interest" description="Disordered" evidence="1">
    <location>
        <begin position="97"/>
        <end position="153"/>
    </location>
</feature>
<feature type="compositionally biased region" description="Basic and acidic residues" evidence="1">
    <location>
        <begin position="255"/>
        <end position="280"/>
    </location>
</feature>
<evidence type="ECO:0000256" key="1">
    <source>
        <dbReference type="SAM" id="MobiDB-lite"/>
    </source>
</evidence>
<feature type="region of interest" description="Disordered" evidence="1">
    <location>
        <begin position="172"/>
        <end position="195"/>
    </location>
</feature>
<protein>
    <submittedName>
        <fullName evidence="2">Uncharacterized protein</fullName>
    </submittedName>
</protein>
<feature type="compositionally biased region" description="Low complexity" evidence="1">
    <location>
        <begin position="125"/>
        <end position="136"/>
    </location>
</feature>
<dbReference type="Proteomes" id="UP001162029">
    <property type="component" value="Unassembled WGS sequence"/>
</dbReference>
<comment type="caution">
    <text evidence="2">The sequence shown here is derived from an EMBL/GenBank/DDBJ whole genome shotgun (WGS) entry which is preliminary data.</text>
</comment>
<sequence length="311" mass="34635">MINKYSNIRLSGTTKVVARKQRQIEATGARVQKTNPGHDYGNKAERLTSSCCRTESERGLTLTTLGLEPSQSRKRHEQQQLQPNEAQLYYWRMSETQPESEYGSGIPSTRLTRGLGNKSCTSTGSSRASESDSVVSTLQEAEENRQDCSSLSVTDSSSSECIKFTPTSITIQTDDQSELSGSPTVSPTTTEAQLPRLRPTAPLHCVVPNCCDYFTSPHPHYPKEVIGMAKIKESVQSVSAPTNPINTDTTSESADNERNDNERGDNERGGHEREGGDHSNDSLVARNSNEFEMWDYVCPQYARRYYANEWF</sequence>
<evidence type="ECO:0000313" key="2">
    <source>
        <dbReference type="EMBL" id="CAI5720822.1"/>
    </source>
</evidence>
<evidence type="ECO:0000313" key="3">
    <source>
        <dbReference type="Proteomes" id="UP001162029"/>
    </source>
</evidence>
<gene>
    <name evidence="2" type="ORF">PDE001_LOCUS2320</name>
</gene>
<feature type="region of interest" description="Disordered" evidence="1">
    <location>
        <begin position="236"/>
        <end position="283"/>
    </location>
</feature>
<dbReference type="AlphaFoldDB" id="A0AAV0TF20"/>
<feature type="compositionally biased region" description="Polar residues" evidence="1">
    <location>
        <begin position="236"/>
        <end position="253"/>
    </location>
</feature>
<dbReference type="EMBL" id="CANTFM010000392">
    <property type="protein sequence ID" value="CAI5720822.1"/>
    <property type="molecule type" value="Genomic_DNA"/>
</dbReference>
<accession>A0AAV0TF20</accession>
<keyword evidence="3" id="KW-1185">Reference proteome</keyword>
<feature type="compositionally biased region" description="Polar residues" evidence="1">
    <location>
        <begin position="172"/>
        <end position="192"/>
    </location>
</feature>
<name>A0AAV0TF20_9STRA</name>
<proteinExistence type="predicted"/>
<reference evidence="2" key="1">
    <citation type="submission" date="2022-12" db="EMBL/GenBank/DDBJ databases">
        <authorList>
            <person name="Webb A."/>
        </authorList>
    </citation>
    <scope>NUCLEOTIDE SEQUENCE</scope>
    <source>
        <strain evidence="2">Pd1</strain>
    </source>
</reference>
<organism evidence="2 3">
    <name type="scientific">Peronospora destructor</name>
    <dbReference type="NCBI Taxonomy" id="86335"/>
    <lineage>
        <taxon>Eukaryota</taxon>
        <taxon>Sar</taxon>
        <taxon>Stramenopiles</taxon>
        <taxon>Oomycota</taxon>
        <taxon>Peronosporomycetes</taxon>
        <taxon>Peronosporales</taxon>
        <taxon>Peronosporaceae</taxon>
        <taxon>Peronospora</taxon>
    </lineage>
</organism>